<name>A0A7S2RPL1_9STRA</name>
<evidence type="ECO:0000313" key="1">
    <source>
        <dbReference type="EMBL" id="CAD9676927.1"/>
    </source>
</evidence>
<organism evidence="1">
    <name type="scientific">Mucochytrium quahogii</name>
    <dbReference type="NCBI Taxonomy" id="96639"/>
    <lineage>
        <taxon>Eukaryota</taxon>
        <taxon>Sar</taxon>
        <taxon>Stramenopiles</taxon>
        <taxon>Bigyra</taxon>
        <taxon>Labyrinthulomycetes</taxon>
        <taxon>Thraustochytrida</taxon>
        <taxon>Thraustochytriidae</taxon>
        <taxon>Mucochytrium</taxon>
    </lineage>
</organism>
<protein>
    <submittedName>
        <fullName evidence="1">Uncharacterized protein</fullName>
    </submittedName>
</protein>
<dbReference type="EMBL" id="HBHK01009053">
    <property type="protein sequence ID" value="CAD9676927.1"/>
    <property type="molecule type" value="Transcribed_RNA"/>
</dbReference>
<accession>A0A7S2RPL1</accession>
<sequence length="237" mass="27595">MCVNVQTLTIDTQINNSQATIDPEYMDDSDWIGYTFDIPEDQDAFVRPNLGQEQTTDIVTPSPNLLRVPNTKRERPEGFYNEYKPIVKEERDVNSIGFFDPETDFNDVSTTQELLSSATEKMVRDTKQRKLLIVPDDEKVYTQGRWRNEEMIVLLHVSQAFIAEDLRVIGDIAYFCGVQRPRRAIDKQLKRMLKYDRWANRNIKELEQQIKAVILEQPVQTLTPSQASHLQTARTIW</sequence>
<gene>
    <name evidence="1" type="ORF">QSP1433_LOCUS5593</name>
</gene>
<proteinExistence type="predicted"/>
<dbReference type="AlphaFoldDB" id="A0A7S2RPL1"/>
<reference evidence="1" key="1">
    <citation type="submission" date="2021-01" db="EMBL/GenBank/DDBJ databases">
        <authorList>
            <person name="Corre E."/>
            <person name="Pelletier E."/>
            <person name="Niang G."/>
            <person name="Scheremetjew M."/>
            <person name="Finn R."/>
            <person name="Kale V."/>
            <person name="Holt S."/>
            <person name="Cochrane G."/>
            <person name="Meng A."/>
            <person name="Brown T."/>
            <person name="Cohen L."/>
        </authorList>
    </citation>
    <scope>NUCLEOTIDE SEQUENCE</scope>
    <source>
        <strain evidence="1">NY070348D</strain>
    </source>
</reference>